<evidence type="ECO:0000313" key="4">
    <source>
        <dbReference type="Proteomes" id="UP000242715"/>
    </source>
</evidence>
<gene>
    <name evidence="3" type="ORF">TSUD_410990</name>
</gene>
<keyword evidence="1" id="KW-0238">DNA-binding</keyword>
<dbReference type="InterPro" id="IPR052035">
    <property type="entry name" value="ZnF_BED_domain_contain"/>
</dbReference>
<reference evidence="4" key="1">
    <citation type="journal article" date="2017" name="Front. Plant Sci.">
        <title>Climate Clever Clovers: New Paradigm to Reduce the Environmental Footprint of Ruminants by Breeding Low Methanogenic Forages Utilizing Haplotype Variation.</title>
        <authorList>
            <person name="Kaur P."/>
            <person name="Appels R."/>
            <person name="Bayer P.E."/>
            <person name="Keeble-Gagnere G."/>
            <person name="Wang J."/>
            <person name="Hirakawa H."/>
            <person name="Shirasawa K."/>
            <person name="Vercoe P."/>
            <person name="Stefanova K."/>
            <person name="Durmic Z."/>
            <person name="Nichols P."/>
            <person name="Revell C."/>
            <person name="Isobe S.N."/>
            <person name="Edwards D."/>
            <person name="Erskine W."/>
        </authorList>
    </citation>
    <scope>NUCLEOTIDE SEQUENCE [LARGE SCALE GENOMIC DNA]</scope>
    <source>
        <strain evidence="4">cv. Daliak</strain>
    </source>
</reference>
<dbReference type="InterPro" id="IPR025525">
    <property type="entry name" value="hAT-like_transposase_RNase-H"/>
</dbReference>
<protein>
    <recommendedName>
        <fullName evidence="2">hAT-like transposase RNase-H fold domain-containing protein</fullName>
    </recommendedName>
</protein>
<evidence type="ECO:0000313" key="3">
    <source>
        <dbReference type="EMBL" id="GAU50855.1"/>
    </source>
</evidence>
<evidence type="ECO:0000259" key="2">
    <source>
        <dbReference type="Pfam" id="PF14372"/>
    </source>
</evidence>
<sequence length="470" mass="53751">MSFEQTFTPMEVVQENLAPSNVDESNVVASNVPNVEINSTPNEIESPVPCEIETEEFCASMQPLFKPVSRNTIKNDIMKIYNAEKENTMKLLSKNQSRIAITTDMWTSSNQNKGYMTITAHFIDDLWTLPSRLVRFIYVPAPHTSKTLADTLVQCLIEWNLDTKLSTLTVDNCSTNDAMIERILKKITPRSLILGGQLFHMRCSAHILNLIVKDGLSIISGAIANIRESVVYWTATPKREEKFIETCGQVNISYDKKLVQDCKTRWNSTFLMLNVAMQYKDVFARCAMRDSQYKTLPSENEWMKAKDICEKLDVFYDDTQLFSGTKYPTANVYFPKVCEMKLALVNWLGSTDSVIRNMASSMLSKFDKYWKAVNGVMAIGIVLDPRYKVALLDYFFPLIYGDEAEDEIEKVKSFFQKMIIEYDLKIKEKENVSSSSNHTQTAFDAIVVGKKETWRTNFAKHVIAKKKCHI</sequence>
<dbReference type="SUPFAM" id="SSF53098">
    <property type="entry name" value="Ribonuclease H-like"/>
    <property type="match status" value="1"/>
</dbReference>
<dbReference type="PANTHER" id="PTHR46481">
    <property type="entry name" value="ZINC FINGER BED DOMAIN-CONTAINING PROTEIN 4"/>
    <property type="match status" value="1"/>
</dbReference>
<dbReference type="Proteomes" id="UP000242715">
    <property type="component" value="Unassembled WGS sequence"/>
</dbReference>
<accession>A0A2Z6PJX7</accession>
<dbReference type="EMBL" id="DF974893">
    <property type="protein sequence ID" value="GAU50855.1"/>
    <property type="molecule type" value="Genomic_DNA"/>
</dbReference>
<evidence type="ECO:0000256" key="1">
    <source>
        <dbReference type="ARBA" id="ARBA00023125"/>
    </source>
</evidence>
<name>A0A2Z6PJX7_TRISU</name>
<dbReference type="OrthoDB" id="1937726at2759"/>
<keyword evidence="4" id="KW-1185">Reference proteome</keyword>
<organism evidence="3 4">
    <name type="scientific">Trifolium subterraneum</name>
    <name type="common">Subterranean clover</name>
    <dbReference type="NCBI Taxonomy" id="3900"/>
    <lineage>
        <taxon>Eukaryota</taxon>
        <taxon>Viridiplantae</taxon>
        <taxon>Streptophyta</taxon>
        <taxon>Embryophyta</taxon>
        <taxon>Tracheophyta</taxon>
        <taxon>Spermatophyta</taxon>
        <taxon>Magnoliopsida</taxon>
        <taxon>eudicotyledons</taxon>
        <taxon>Gunneridae</taxon>
        <taxon>Pentapetalae</taxon>
        <taxon>rosids</taxon>
        <taxon>fabids</taxon>
        <taxon>Fabales</taxon>
        <taxon>Fabaceae</taxon>
        <taxon>Papilionoideae</taxon>
        <taxon>50 kb inversion clade</taxon>
        <taxon>NPAAA clade</taxon>
        <taxon>Hologalegina</taxon>
        <taxon>IRL clade</taxon>
        <taxon>Trifolieae</taxon>
        <taxon>Trifolium</taxon>
    </lineage>
</organism>
<dbReference type="AlphaFoldDB" id="A0A2Z6PJX7"/>
<dbReference type="InterPro" id="IPR012337">
    <property type="entry name" value="RNaseH-like_sf"/>
</dbReference>
<dbReference type="Pfam" id="PF14372">
    <property type="entry name" value="hAT-like_RNase-H"/>
    <property type="match status" value="1"/>
</dbReference>
<dbReference type="PANTHER" id="PTHR46481:SF11">
    <property type="entry name" value="ZINC FINGER BED DOMAIN-CONTAINING PROTEIN RICESLEEPER 2-LIKE"/>
    <property type="match status" value="1"/>
</dbReference>
<proteinExistence type="predicted"/>
<feature type="domain" description="hAT-like transposase RNase-H fold" evidence="2">
    <location>
        <begin position="323"/>
        <end position="422"/>
    </location>
</feature>
<dbReference type="GO" id="GO:0003677">
    <property type="term" value="F:DNA binding"/>
    <property type="evidence" value="ECO:0007669"/>
    <property type="project" value="UniProtKB-KW"/>
</dbReference>